<dbReference type="AlphaFoldDB" id="A0A0C2X6R9"/>
<proteinExistence type="predicted"/>
<evidence type="ECO:0000256" key="1">
    <source>
        <dbReference type="ARBA" id="ARBA00022658"/>
    </source>
</evidence>
<dbReference type="EMBL" id="KN824277">
    <property type="protein sequence ID" value="KIM33788.1"/>
    <property type="molecule type" value="Genomic_DNA"/>
</dbReference>
<reference evidence="4" key="2">
    <citation type="submission" date="2015-01" db="EMBL/GenBank/DDBJ databases">
        <title>Evolutionary Origins and Diversification of the Mycorrhizal Mutualists.</title>
        <authorList>
            <consortium name="DOE Joint Genome Institute"/>
            <consortium name="Mycorrhizal Genomics Consortium"/>
            <person name="Kohler A."/>
            <person name="Kuo A."/>
            <person name="Nagy L.G."/>
            <person name="Floudas D."/>
            <person name="Copeland A."/>
            <person name="Barry K.W."/>
            <person name="Cichocki N."/>
            <person name="Veneault-Fourrey C."/>
            <person name="LaButti K."/>
            <person name="Lindquist E.A."/>
            <person name="Lipzen A."/>
            <person name="Lundell T."/>
            <person name="Morin E."/>
            <person name="Murat C."/>
            <person name="Riley R."/>
            <person name="Ohm R."/>
            <person name="Sun H."/>
            <person name="Tunlid A."/>
            <person name="Henrissat B."/>
            <person name="Grigoriev I.V."/>
            <person name="Hibbett D.S."/>
            <person name="Martin F."/>
        </authorList>
    </citation>
    <scope>NUCLEOTIDE SEQUENCE [LARGE SCALE GENOMIC DNA]</scope>
    <source>
        <strain evidence="4">MAFF 305830</strain>
    </source>
</reference>
<dbReference type="PANTHER" id="PTHR46572:SF1">
    <property type="entry name" value="RHO1 GUANINE NUCLEOTIDE EXCHANGE FACTOR TUS1"/>
    <property type="match status" value="1"/>
</dbReference>
<keyword evidence="4" id="KW-1185">Reference proteome</keyword>
<protein>
    <recommendedName>
        <fullName evidence="2">CNH domain-containing protein</fullName>
    </recommendedName>
</protein>
<dbReference type="PANTHER" id="PTHR46572">
    <property type="entry name" value="RHO1 GDP-GTP EXCHANGE PROTEIN 1-RELATED"/>
    <property type="match status" value="1"/>
</dbReference>
<dbReference type="InterPro" id="IPR052233">
    <property type="entry name" value="Rho-type_GEFs"/>
</dbReference>
<name>A0A0C2X6R9_SERVB</name>
<feature type="domain" description="CNH" evidence="2">
    <location>
        <begin position="201"/>
        <end position="499"/>
    </location>
</feature>
<organism evidence="3 4">
    <name type="scientific">Serendipita vermifera MAFF 305830</name>
    <dbReference type="NCBI Taxonomy" id="933852"/>
    <lineage>
        <taxon>Eukaryota</taxon>
        <taxon>Fungi</taxon>
        <taxon>Dikarya</taxon>
        <taxon>Basidiomycota</taxon>
        <taxon>Agaricomycotina</taxon>
        <taxon>Agaricomycetes</taxon>
        <taxon>Sebacinales</taxon>
        <taxon>Serendipitaceae</taxon>
        <taxon>Serendipita</taxon>
    </lineage>
</organism>
<dbReference type="PROSITE" id="PS50219">
    <property type="entry name" value="CNH"/>
    <property type="match status" value="1"/>
</dbReference>
<evidence type="ECO:0000313" key="3">
    <source>
        <dbReference type="EMBL" id="KIM33788.1"/>
    </source>
</evidence>
<dbReference type="Proteomes" id="UP000054097">
    <property type="component" value="Unassembled WGS sequence"/>
</dbReference>
<reference evidence="3 4" key="1">
    <citation type="submission" date="2014-04" db="EMBL/GenBank/DDBJ databases">
        <authorList>
            <consortium name="DOE Joint Genome Institute"/>
            <person name="Kuo A."/>
            <person name="Zuccaro A."/>
            <person name="Kohler A."/>
            <person name="Nagy L.G."/>
            <person name="Floudas D."/>
            <person name="Copeland A."/>
            <person name="Barry K.W."/>
            <person name="Cichocki N."/>
            <person name="Veneault-Fourrey C."/>
            <person name="LaButti K."/>
            <person name="Lindquist E.A."/>
            <person name="Lipzen A."/>
            <person name="Lundell T."/>
            <person name="Morin E."/>
            <person name="Murat C."/>
            <person name="Sun H."/>
            <person name="Tunlid A."/>
            <person name="Henrissat B."/>
            <person name="Grigoriev I.V."/>
            <person name="Hibbett D.S."/>
            <person name="Martin F."/>
            <person name="Nordberg H.P."/>
            <person name="Cantor M.N."/>
            <person name="Hua S.X."/>
        </authorList>
    </citation>
    <scope>NUCLEOTIDE SEQUENCE [LARGE SCALE GENOMIC DNA]</scope>
    <source>
        <strain evidence="3 4">MAFF 305830</strain>
    </source>
</reference>
<dbReference type="Pfam" id="PF00780">
    <property type="entry name" value="CNH"/>
    <property type="match status" value="1"/>
</dbReference>
<dbReference type="HOGENOM" id="CLU_520842_0_0_1"/>
<dbReference type="STRING" id="933852.A0A0C2X6R9"/>
<dbReference type="OrthoDB" id="122279at2759"/>
<dbReference type="GO" id="GO:0005085">
    <property type="term" value="F:guanyl-nucleotide exchange factor activity"/>
    <property type="evidence" value="ECO:0007669"/>
    <property type="project" value="UniProtKB-KW"/>
</dbReference>
<sequence>MNKLVELCDMWTSSAGLGTELRGLLAQLQWRGEEDQVRVSNFPVHACHLQIQGLGLESPERRVIHNGRLLMPQHDSEAFLDLIVVLMDNCLIVAHPRMRWGLSTLQVLHAMLLENMNILDLDAVDDLYLLDASHGETIAAPLPISYETSSSTRSVTLLCFTTLEALEWRRHITVAKVARESAMDAFAKNIFERGELINTVSFIPSCSAEFQFEGTKYFVIGGQNGAGLWIRAENQRGLRQLLAGASIRQCVIVPSLDLMLVLNGKSLIYYKLEDLVSTKITSRQIDTRGSVIFFRTGTHRQSLLLVVAVAPSQGSSSIVRIYETGGSGSVKGKRSSFFSIRETWSTFRQTAEIAVPHRLFDCAILDDALFLMGSDGFLSLNSDSWSSVLMTTYPVFKGLASSQTYHRCKTSKPINVFHHGDTFLLCYSDFGIHVNKQGQIQGQCIDWSSEKVTQALFSPPYALLLSNEMLEARLIQTGRFVDRVDHENIRVTMEGTRQGKKKDSPIIHLAAVDRQSSRGFDLPSIEPCSIHQWKIVT</sequence>
<evidence type="ECO:0000259" key="2">
    <source>
        <dbReference type="PROSITE" id="PS50219"/>
    </source>
</evidence>
<evidence type="ECO:0000313" key="4">
    <source>
        <dbReference type="Proteomes" id="UP000054097"/>
    </source>
</evidence>
<gene>
    <name evidence="3" type="ORF">M408DRAFT_85274</name>
</gene>
<keyword evidence="1" id="KW-0344">Guanine-nucleotide releasing factor</keyword>
<accession>A0A0C2X6R9</accession>
<dbReference type="InterPro" id="IPR001180">
    <property type="entry name" value="CNH_dom"/>
</dbReference>
<dbReference type="SUPFAM" id="SSF50729">
    <property type="entry name" value="PH domain-like"/>
    <property type="match status" value="1"/>
</dbReference>